<accession>I6NCU7</accession>
<protein>
    <recommendedName>
        <fullName evidence="3">Rho-GAP domain-containing protein</fullName>
    </recommendedName>
</protein>
<dbReference type="Proteomes" id="UP000006790">
    <property type="component" value="Chromosome 5"/>
</dbReference>
<name>I6NCU7_ERECY</name>
<sequence length="683" mass="78849">MEAKVELTNTFWSEDYITGIDCLLRVIQSDIAELSRFADLYDRHNENWLYAIKQLNTLTLSLSTSNDGSLRNKSSEKGTDLASMVYRNHLYLLERLTDKLRGSTLSEVEDPIKNLLFSYKEFQSDVEDSLKADHTKFRKQIDNIRYLHSQIKNKALSILDSNANDDAASLSEATDSERSLPPSIRKLLNFESEREWYEFLIELKKEVPVSKRKWAIPALPNEYFSSEALFETLKRQHPKMDSSLYNLEQIGQNLMDLGVLRSYNDVLHRPGSKFASQGYYCWVMDMAPPAGKLLQGIWKRVSSSSSINNEDNSYTALELSQLNDQFVKQWLILESHRLKLELDLSHFMKQYAKLSKNKFKTIKEVDFNMIEMFNKNWDIQGKLCEEDFENLWYESYTNNHGTIGFYTPPGLRFEMYNMQGVLASQPWIFGTPLNEMSLCTEDKPIILEKLLTMARQFDPDTVAKEWAAPLDLVNICNMKKDCLNEYLHNCDHDIVMNKFGSKWADCANIIQLLRAWLLELPDSIIPVIRYHNLRNNDHDWLNNSPAVHLLSLAAIASHFRWLGKDNLDALFDTNPTSRFPNVQEFPISHHFIRSRVREPLHCSIFNEILHNCFLDPEFPAKCAGAVTATSSPRSGRPRTHLLTVTTDVHEFVPRPFKTSSCEPSPTRAKRLTGLTILPHTNPN</sequence>
<dbReference type="InParanoid" id="I6NCU7"/>
<dbReference type="AlphaFoldDB" id="I6NCU7"/>
<dbReference type="eggNOG" id="ENOG502R1XI">
    <property type="taxonomic scope" value="Eukaryota"/>
</dbReference>
<evidence type="ECO:0000313" key="2">
    <source>
        <dbReference type="Proteomes" id="UP000006790"/>
    </source>
</evidence>
<organism evidence="1 2">
    <name type="scientific">Eremothecium cymbalariae (strain CBS 270.75 / DBVPG 7215 / KCTC 17166 / NRRL Y-17582)</name>
    <name type="common">Yeast</name>
    <dbReference type="NCBI Taxonomy" id="931890"/>
    <lineage>
        <taxon>Eukaryota</taxon>
        <taxon>Fungi</taxon>
        <taxon>Dikarya</taxon>
        <taxon>Ascomycota</taxon>
        <taxon>Saccharomycotina</taxon>
        <taxon>Saccharomycetes</taxon>
        <taxon>Saccharomycetales</taxon>
        <taxon>Saccharomycetaceae</taxon>
        <taxon>Eremothecium</taxon>
    </lineage>
</organism>
<evidence type="ECO:0008006" key="3">
    <source>
        <dbReference type="Google" id="ProtNLM"/>
    </source>
</evidence>
<dbReference type="FunCoup" id="I6NCU7">
    <property type="interactions" value="46"/>
</dbReference>
<keyword evidence="2" id="KW-1185">Reference proteome</keyword>
<gene>
    <name evidence="1" type="ordered locus">Ecym_5107</name>
</gene>
<dbReference type="GeneID" id="11470323"/>
<dbReference type="HOGENOM" id="CLU_356837_0_0_1"/>
<dbReference type="OMA" id="TFWSEDY"/>
<proteinExistence type="predicted"/>
<dbReference type="OrthoDB" id="2155291at2759"/>
<dbReference type="KEGG" id="erc:Ecym_5107"/>
<evidence type="ECO:0000313" key="1">
    <source>
        <dbReference type="EMBL" id="AET39889.1"/>
    </source>
</evidence>
<reference evidence="1 2" key="1">
    <citation type="journal article" date="2011" name="G3 (Bethesda)">
        <title>Genome evolution in the Eremothecium clade of the Saccharomyces complex revealed by comparative genomics.</title>
        <authorList>
            <person name="Wendland J."/>
            <person name="Walther A."/>
        </authorList>
    </citation>
    <scope>NUCLEOTIDE SEQUENCE [LARGE SCALE GENOMIC DNA]</scope>
    <source>
        <strain evidence="2">CBS 270.75 / DBVPG 7215 / KCTC 17166 / NRRL Y-17582</strain>
    </source>
</reference>
<dbReference type="EMBL" id="CP002501">
    <property type="protein sequence ID" value="AET39889.1"/>
    <property type="molecule type" value="Genomic_DNA"/>
</dbReference>
<dbReference type="RefSeq" id="XP_003646706.1">
    <property type="nucleotide sequence ID" value="XM_003646658.1"/>
</dbReference>